<feature type="signal peptide" evidence="1">
    <location>
        <begin position="1"/>
        <end position="20"/>
    </location>
</feature>
<organism evidence="3 4">
    <name type="scientific">Ostreobium quekettii</name>
    <dbReference type="NCBI Taxonomy" id="121088"/>
    <lineage>
        <taxon>Eukaryota</taxon>
        <taxon>Viridiplantae</taxon>
        <taxon>Chlorophyta</taxon>
        <taxon>core chlorophytes</taxon>
        <taxon>Ulvophyceae</taxon>
        <taxon>TCBD clade</taxon>
        <taxon>Bryopsidales</taxon>
        <taxon>Ostreobineae</taxon>
        <taxon>Ostreobiaceae</taxon>
        <taxon>Ostreobium</taxon>
    </lineage>
</organism>
<accession>A0A8S1IWD9</accession>
<feature type="domain" description="Phytase-like" evidence="2">
    <location>
        <begin position="145"/>
        <end position="465"/>
    </location>
</feature>
<keyword evidence="1" id="KW-0732">Signal</keyword>
<dbReference type="AlphaFoldDB" id="A0A8S1IWD9"/>
<gene>
    <name evidence="3" type="ORF">OSTQU699_LOCUS4607</name>
</gene>
<dbReference type="Pfam" id="PF13449">
    <property type="entry name" value="Phytase-like"/>
    <property type="match status" value="1"/>
</dbReference>
<dbReference type="InterPro" id="IPR027372">
    <property type="entry name" value="Phytase-like_dom"/>
</dbReference>
<dbReference type="OrthoDB" id="425936at2759"/>
<dbReference type="Proteomes" id="UP000708148">
    <property type="component" value="Unassembled WGS sequence"/>
</dbReference>
<feature type="chain" id="PRO_5035753111" description="Phytase-like domain-containing protein" evidence="1">
    <location>
        <begin position="21"/>
        <end position="502"/>
    </location>
</feature>
<name>A0A8S1IWD9_9CHLO</name>
<protein>
    <recommendedName>
        <fullName evidence="2">Phytase-like domain-containing protein</fullName>
    </recommendedName>
</protein>
<dbReference type="EMBL" id="CAJHUC010000977">
    <property type="protein sequence ID" value="CAD7699248.1"/>
    <property type="molecule type" value="Genomic_DNA"/>
</dbReference>
<evidence type="ECO:0000259" key="2">
    <source>
        <dbReference type="Pfam" id="PF13449"/>
    </source>
</evidence>
<keyword evidence="4" id="KW-1185">Reference proteome</keyword>
<evidence type="ECO:0000256" key="1">
    <source>
        <dbReference type="SAM" id="SignalP"/>
    </source>
</evidence>
<comment type="caution">
    <text evidence="3">The sequence shown here is derived from an EMBL/GenBank/DDBJ whole genome shotgun (WGS) entry which is preliminary data.</text>
</comment>
<sequence>MAPPALSPLLALALIASASAQYLTPSDLPTDPAPNPIVLGHWFVIPAADFEGLRTLNPFLTDEQLANVKSGAECDTRADEDYCSELPAFFSGLGLSALADDGIRLMGVTDNGPFGTCPAPAEDEPPLPAGVRQSAYFVPAFAPTISEFRIDQEAGGMALEKTCFFKGPDGEPLNGLPNTDRDDVPMEAGCETEIDRSPNGIDPEDIHRIPGTDLCLGGDEYSPSAIVFNCNFESEDCGTVMIRYVPEGLELPGASYEVRSNLPSAILNRRKGRGIESAAVSPDGKSAYLLLQSAMGPNKNATSELSHTIHVVKLDITNPMDAKVAGLFLYIAEDIDLWVGTEKPADTKISAAFWASEFVDSDNDVLVVLERSVKQVKLFLADFTNATDVVDSPMNTNLTFDNLGLFDETLSKLEGFGISPAKKAIFLDTGNVTEPLIEGWDSTDKQEGVVLLNKCVVAMANDNDFGEGLSEASSVTVVHLDTCVDEVYDALKASGSSRKLLL</sequence>
<reference evidence="3" key="1">
    <citation type="submission" date="2020-12" db="EMBL/GenBank/DDBJ databases">
        <authorList>
            <person name="Iha C."/>
        </authorList>
    </citation>
    <scope>NUCLEOTIDE SEQUENCE</scope>
</reference>
<evidence type="ECO:0000313" key="3">
    <source>
        <dbReference type="EMBL" id="CAD7699248.1"/>
    </source>
</evidence>
<proteinExistence type="predicted"/>
<evidence type="ECO:0000313" key="4">
    <source>
        <dbReference type="Proteomes" id="UP000708148"/>
    </source>
</evidence>